<feature type="domain" description="NadR/Ttd14 AAA" evidence="1">
    <location>
        <begin position="5"/>
        <end position="176"/>
    </location>
</feature>
<dbReference type="SUPFAM" id="SSF52540">
    <property type="entry name" value="P-loop containing nucleoside triphosphate hydrolases"/>
    <property type="match status" value="1"/>
</dbReference>
<keyword evidence="2" id="KW-0547">Nucleotide-binding</keyword>
<dbReference type="RefSeq" id="WP_311384928.1">
    <property type="nucleotide sequence ID" value="NZ_JAVRHU010000002.1"/>
</dbReference>
<dbReference type="InterPro" id="IPR038727">
    <property type="entry name" value="NadR/Ttd14_AAA_dom"/>
</dbReference>
<dbReference type="Gene3D" id="3.40.50.300">
    <property type="entry name" value="P-loop containing nucleotide triphosphate hydrolases"/>
    <property type="match status" value="1"/>
</dbReference>
<sequence>MNSKKIVITGAPGTGKTVVINQLEEKGFHCFHEIIRSMTADAKNDESSKDLVSNPLAFVNDPYQFNISLLNGRIEHFKSSKNLDKEVIFFDRGVPDVLAYMDYFNQKYNDKFIMACQQYKYDFLFIMPPWKEIYVSDNERLETFDEALALHECLMSTYLQFGYKPIIVPKSTIEERSTFILNELNLA</sequence>
<dbReference type="Pfam" id="PF13521">
    <property type="entry name" value="AAA_28"/>
    <property type="match status" value="1"/>
</dbReference>
<evidence type="ECO:0000313" key="2">
    <source>
        <dbReference type="EMBL" id="MDT0621282.1"/>
    </source>
</evidence>
<dbReference type="GO" id="GO:0005524">
    <property type="term" value="F:ATP binding"/>
    <property type="evidence" value="ECO:0007669"/>
    <property type="project" value="UniProtKB-KW"/>
</dbReference>
<reference evidence="2 3" key="1">
    <citation type="submission" date="2023-09" db="EMBL/GenBank/DDBJ databases">
        <authorList>
            <person name="Rey-Velasco X."/>
        </authorList>
    </citation>
    <scope>NUCLEOTIDE SEQUENCE [LARGE SCALE GENOMIC DNA]</scope>
    <source>
        <strain evidence="2 3">P007</strain>
    </source>
</reference>
<accession>A0ABU3BGK7</accession>
<keyword evidence="2" id="KW-0067">ATP-binding</keyword>
<protein>
    <submittedName>
        <fullName evidence="2">ATP-binding protein</fullName>
    </submittedName>
</protein>
<gene>
    <name evidence="2" type="ORF">RM520_06585</name>
</gene>
<dbReference type="EMBL" id="JAVRHU010000002">
    <property type="protein sequence ID" value="MDT0621282.1"/>
    <property type="molecule type" value="Genomic_DNA"/>
</dbReference>
<dbReference type="Proteomes" id="UP001250662">
    <property type="component" value="Unassembled WGS sequence"/>
</dbReference>
<dbReference type="InterPro" id="IPR027417">
    <property type="entry name" value="P-loop_NTPase"/>
</dbReference>
<keyword evidence="3" id="KW-1185">Reference proteome</keyword>
<comment type="caution">
    <text evidence="2">The sequence shown here is derived from an EMBL/GenBank/DDBJ whole genome shotgun (WGS) entry which is preliminary data.</text>
</comment>
<evidence type="ECO:0000313" key="3">
    <source>
        <dbReference type="Proteomes" id="UP001250662"/>
    </source>
</evidence>
<organism evidence="2 3">
    <name type="scientific">Croceitalea vernalis</name>
    <dbReference type="NCBI Taxonomy" id="3075599"/>
    <lineage>
        <taxon>Bacteria</taxon>
        <taxon>Pseudomonadati</taxon>
        <taxon>Bacteroidota</taxon>
        <taxon>Flavobacteriia</taxon>
        <taxon>Flavobacteriales</taxon>
        <taxon>Flavobacteriaceae</taxon>
        <taxon>Croceitalea</taxon>
    </lineage>
</organism>
<name>A0ABU3BGK7_9FLAO</name>
<proteinExistence type="predicted"/>
<evidence type="ECO:0000259" key="1">
    <source>
        <dbReference type="Pfam" id="PF13521"/>
    </source>
</evidence>